<organism evidence="2 3">
    <name type="scientific">Trichinella papuae</name>
    <dbReference type="NCBI Taxonomy" id="268474"/>
    <lineage>
        <taxon>Eukaryota</taxon>
        <taxon>Metazoa</taxon>
        <taxon>Ecdysozoa</taxon>
        <taxon>Nematoda</taxon>
        <taxon>Enoplea</taxon>
        <taxon>Dorylaimia</taxon>
        <taxon>Trichinellida</taxon>
        <taxon>Trichinellidae</taxon>
        <taxon>Trichinella</taxon>
    </lineage>
</organism>
<keyword evidence="3" id="KW-1185">Reference proteome</keyword>
<dbReference type="Proteomes" id="UP000054843">
    <property type="component" value="Unassembled WGS sequence"/>
</dbReference>
<evidence type="ECO:0008006" key="4">
    <source>
        <dbReference type="Google" id="ProtNLM"/>
    </source>
</evidence>
<comment type="caution">
    <text evidence="2">The sequence shown here is derived from an EMBL/GenBank/DDBJ whole genome shotgun (WGS) entry which is preliminary data.</text>
</comment>
<name>A0A0V1MZC5_9BILA</name>
<feature type="transmembrane region" description="Helical" evidence="1">
    <location>
        <begin position="32"/>
        <end position="51"/>
    </location>
</feature>
<evidence type="ECO:0000313" key="2">
    <source>
        <dbReference type="EMBL" id="KRZ77131.1"/>
    </source>
</evidence>
<reference evidence="2 3" key="1">
    <citation type="submission" date="2015-01" db="EMBL/GenBank/DDBJ databases">
        <title>Evolution of Trichinella species and genotypes.</title>
        <authorList>
            <person name="Korhonen P.K."/>
            <person name="Edoardo P."/>
            <person name="Giuseppe L.R."/>
            <person name="Gasser R.B."/>
        </authorList>
    </citation>
    <scope>NUCLEOTIDE SEQUENCE [LARGE SCALE GENOMIC DNA]</scope>
    <source>
        <strain evidence="2">ISS1980</strain>
    </source>
</reference>
<proteinExistence type="predicted"/>
<protein>
    <recommendedName>
        <fullName evidence="4">Transmembrane protein</fullName>
    </recommendedName>
</protein>
<dbReference type="AlphaFoldDB" id="A0A0V1MZC5"/>
<evidence type="ECO:0000256" key="1">
    <source>
        <dbReference type="SAM" id="Phobius"/>
    </source>
</evidence>
<gene>
    <name evidence="2" type="ORF">T10_2577</name>
</gene>
<evidence type="ECO:0000313" key="3">
    <source>
        <dbReference type="Proteomes" id="UP000054843"/>
    </source>
</evidence>
<dbReference type="EMBL" id="JYDO01000022">
    <property type="protein sequence ID" value="KRZ77131.1"/>
    <property type="molecule type" value="Genomic_DNA"/>
</dbReference>
<keyword evidence="1" id="KW-0812">Transmembrane</keyword>
<keyword evidence="1" id="KW-0472">Membrane</keyword>
<accession>A0A0V1MZC5</accession>
<sequence length="106" mass="12177">MSEGCVHVEDFELTNSETKKKLINNNNNNNKLLKIAIFVVVIVVVVVVVVVERDVDMDDGLLCDRANTRGRKRIKTVRLSFNYVIGVEIEKQEVYIKTDVRLTNRE</sequence>
<keyword evidence="1" id="KW-1133">Transmembrane helix</keyword>